<reference evidence="3" key="1">
    <citation type="submission" date="2022-11" db="UniProtKB">
        <authorList>
            <consortium name="WormBaseParasite"/>
        </authorList>
    </citation>
    <scope>IDENTIFICATION</scope>
</reference>
<feature type="region of interest" description="Disordered" evidence="1">
    <location>
        <begin position="92"/>
        <end position="111"/>
    </location>
</feature>
<keyword evidence="2" id="KW-1185">Reference proteome</keyword>
<dbReference type="WBParaSite" id="Gr19_v10_g12618.t1">
    <property type="protein sequence ID" value="Gr19_v10_g12618.t1"/>
    <property type="gene ID" value="Gr19_v10_g12618"/>
</dbReference>
<evidence type="ECO:0000313" key="3">
    <source>
        <dbReference type="WBParaSite" id="Gr19_v10_g12618.t1"/>
    </source>
</evidence>
<proteinExistence type="predicted"/>
<accession>A0A914H0Y4</accession>
<dbReference type="AlphaFoldDB" id="A0A914H0Y4"/>
<organism evidence="2 3">
    <name type="scientific">Globodera rostochiensis</name>
    <name type="common">Golden nematode worm</name>
    <name type="synonym">Heterodera rostochiensis</name>
    <dbReference type="NCBI Taxonomy" id="31243"/>
    <lineage>
        <taxon>Eukaryota</taxon>
        <taxon>Metazoa</taxon>
        <taxon>Ecdysozoa</taxon>
        <taxon>Nematoda</taxon>
        <taxon>Chromadorea</taxon>
        <taxon>Rhabditida</taxon>
        <taxon>Tylenchina</taxon>
        <taxon>Tylenchomorpha</taxon>
        <taxon>Tylenchoidea</taxon>
        <taxon>Heteroderidae</taxon>
        <taxon>Heteroderinae</taxon>
        <taxon>Globodera</taxon>
    </lineage>
</organism>
<dbReference type="Proteomes" id="UP000887572">
    <property type="component" value="Unplaced"/>
</dbReference>
<name>A0A914H0Y4_GLORO</name>
<protein>
    <submittedName>
        <fullName evidence="3">Uncharacterized protein</fullName>
    </submittedName>
</protein>
<evidence type="ECO:0000313" key="2">
    <source>
        <dbReference type="Proteomes" id="UP000887572"/>
    </source>
</evidence>
<sequence length="164" mass="17565">MFAVGSRIQMHAKRRQSVAAGGGALRKTEALHRQVLLVKRGLHLSNSVPLDNPKSAVVGNGTIMSKQLQQQQQQQGSLDLPSIVLHLTGRDSLSNSVATPPPTDGMGSPFRGRRRAVDISAHKACALLMARMKEQRGADGAIMSSQRTAPTTLSVGFVRGIYDT</sequence>
<evidence type="ECO:0000256" key="1">
    <source>
        <dbReference type="SAM" id="MobiDB-lite"/>
    </source>
</evidence>